<dbReference type="Proteomes" id="UP000003240">
    <property type="component" value="Unassembled WGS sequence"/>
</dbReference>
<dbReference type="STRING" id="1009370.ALO_13204"/>
<comment type="caution">
    <text evidence="1">The sequence shown here is derived from an EMBL/GenBank/DDBJ whole genome shotgun (WGS) entry which is preliminary data.</text>
</comment>
<proteinExistence type="predicted"/>
<name>F7NKM2_9FIRM</name>
<gene>
    <name evidence="1" type="ORF">ALO_13204</name>
</gene>
<dbReference type="eggNOG" id="ENOG5030WRN">
    <property type="taxonomic scope" value="Bacteria"/>
</dbReference>
<protein>
    <submittedName>
        <fullName evidence="1">Uncharacterized protein</fullName>
    </submittedName>
</protein>
<sequence>MFRNLFNKSDTDIITIKTISGHQADWGGDGIVFYVKNGKGLLSAKYGYLENDALATLVYGNTPLIKFHGDGPYFCPTCEKLVAAGYGLNMGDQQVIAELRDVLNRKFVSLGESLESLKPLLGLLPTGYYALVDTELCPTNGNGEFFWKLNNKPTYNKASFPIYGGDGLWSAGIPYYILPTQPPSLYNPQQAEFYRKNDDYRAVAYHLEGYLCALLDGHHKAVAAALDKKKIKSLVIIPASSVWETNKKQNIKGGISINGIILNEDELITSVTDIMKLWKLNQLNKVETETYLSLINDDFDKNYEWSQEILEAETIFPDALTVARIQWAGDLSDKRLNGILRNEEPLSDKDGLNIATALYYSKSLRFKEMAFYFCRNYSFVLVWHKIYELLANIKDEEIEDFFVDYLIQGDKDHPEVKKIIDHYFSNERYDTKVN</sequence>
<evidence type="ECO:0000313" key="1">
    <source>
        <dbReference type="EMBL" id="EGO63399.1"/>
    </source>
</evidence>
<dbReference type="RefSeq" id="WP_004096473.1">
    <property type="nucleotide sequence ID" value="NZ_AFGF01000118.1"/>
</dbReference>
<organism evidence="1 2">
    <name type="scientific">Acetonema longum DSM 6540</name>
    <dbReference type="NCBI Taxonomy" id="1009370"/>
    <lineage>
        <taxon>Bacteria</taxon>
        <taxon>Bacillati</taxon>
        <taxon>Bacillota</taxon>
        <taxon>Negativicutes</taxon>
        <taxon>Acetonemataceae</taxon>
        <taxon>Acetonema</taxon>
    </lineage>
</organism>
<dbReference type="EMBL" id="AFGF01000118">
    <property type="protein sequence ID" value="EGO63399.1"/>
    <property type="molecule type" value="Genomic_DNA"/>
</dbReference>
<dbReference type="OrthoDB" id="1884491at2"/>
<evidence type="ECO:0000313" key="2">
    <source>
        <dbReference type="Proteomes" id="UP000003240"/>
    </source>
</evidence>
<dbReference type="AlphaFoldDB" id="F7NKM2"/>
<accession>F7NKM2</accession>
<reference evidence="1 2" key="1">
    <citation type="journal article" date="2011" name="EMBO J.">
        <title>Structural diversity of bacterial flagellar motors.</title>
        <authorList>
            <person name="Chen S."/>
            <person name="Beeby M."/>
            <person name="Murphy G.E."/>
            <person name="Leadbetter J.R."/>
            <person name="Hendrixson D.R."/>
            <person name="Briegel A."/>
            <person name="Li Z."/>
            <person name="Shi J."/>
            <person name="Tocheva E.I."/>
            <person name="Muller A."/>
            <person name="Dobro M.J."/>
            <person name="Jensen G.J."/>
        </authorList>
    </citation>
    <scope>NUCLEOTIDE SEQUENCE [LARGE SCALE GENOMIC DNA]</scope>
    <source>
        <strain evidence="1 2">DSM 6540</strain>
    </source>
</reference>
<keyword evidence="2" id="KW-1185">Reference proteome</keyword>